<accession>C9L7A8</accession>
<dbReference type="RefSeq" id="WP_003020115.1">
    <property type="nucleotide sequence ID" value="NZ_CP022413.2"/>
</dbReference>
<dbReference type="STRING" id="537007.BLAHAN_05270"/>
<dbReference type="EMBL" id="ABYU02000012">
    <property type="protein sequence ID" value="EEX22302.1"/>
    <property type="molecule type" value="Genomic_DNA"/>
</dbReference>
<gene>
    <name evidence="2" type="ORF">BLAHAN_05270</name>
</gene>
<dbReference type="Proteomes" id="UP000003755">
    <property type="component" value="Unassembled WGS sequence"/>
</dbReference>
<protein>
    <submittedName>
        <fullName evidence="2">Uncharacterized protein</fullName>
    </submittedName>
</protein>
<name>C9L7A8_BLAHA</name>
<evidence type="ECO:0000313" key="2">
    <source>
        <dbReference type="EMBL" id="EEX22302.1"/>
    </source>
</evidence>
<feature type="region of interest" description="Disordered" evidence="1">
    <location>
        <begin position="87"/>
        <end position="111"/>
    </location>
</feature>
<dbReference type="HOGENOM" id="CLU_2153429_0_0_9"/>
<sequence length="111" mass="13235">MRKCLLCQKEYKYCPYCAEDAYKPKWMVLFHDENCSEIFDVLQRHDQGFYTDEEAIIRLKSLDLTVLKNATENVKNQVKRILSKEVKEDKQEEIKSPVMIKSNTKKTNNRK</sequence>
<reference evidence="2" key="1">
    <citation type="submission" date="2009-09" db="EMBL/GenBank/DDBJ databases">
        <authorList>
            <person name="Weinstock G."/>
            <person name="Sodergren E."/>
            <person name="Clifton S."/>
            <person name="Fulton L."/>
            <person name="Fulton B."/>
            <person name="Courtney L."/>
            <person name="Fronick C."/>
            <person name="Harrison M."/>
            <person name="Strong C."/>
            <person name="Farmer C."/>
            <person name="Delahaunty K."/>
            <person name="Markovic C."/>
            <person name="Hall O."/>
            <person name="Minx P."/>
            <person name="Tomlinson C."/>
            <person name="Mitreva M."/>
            <person name="Nelson J."/>
            <person name="Hou S."/>
            <person name="Wollam A."/>
            <person name="Pepin K.H."/>
            <person name="Johnson M."/>
            <person name="Bhonagiri V."/>
            <person name="Nash W.E."/>
            <person name="Warren W."/>
            <person name="Chinwalla A."/>
            <person name="Mardis E.R."/>
            <person name="Wilson R.K."/>
        </authorList>
    </citation>
    <scope>NUCLEOTIDE SEQUENCE [LARGE SCALE GENOMIC DNA]</scope>
    <source>
        <strain evidence="2">DSM 20583</strain>
    </source>
</reference>
<dbReference type="KEGG" id="bhan:CGC63_10245"/>
<keyword evidence="3" id="KW-1185">Reference proteome</keyword>
<organism evidence="2 3">
    <name type="scientific">Blautia hansenii DSM 20583</name>
    <dbReference type="NCBI Taxonomy" id="537007"/>
    <lineage>
        <taxon>Bacteria</taxon>
        <taxon>Bacillati</taxon>
        <taxon>Bacillota</taxon>
        <taxon>Clostridia</taxon>
        <taxon>Lachnospirales</taxon>
        <taxon>Lachnospiraceae</taxon>
        <taxon>Blautia</taxon>
    </lineage>
</organism>
<dbReference type="AlphaFoldDB" id="C9L7A8"/>
<proteinExistence type="predicted"/>
<comment type="caution">
    <text evidence="2">The sequence shown here is derived from an EMBL/GenBank/DDBJ whole genome shotgun (WGS) entry which is preliminary data.</text>
</comment>
<evidence type="ECO:0000256" key="1">
    <source>
        <dbReference type="SAM" id="MobiDB-lite"/>
    </source>
</evidence>
<evidence type="ECO:0000313" key="3">
    <source>
        <dbReference type="Proteomes" id="UP000003755"/>
    </source>
</evidence>